<evidence type="ECO:0000313" key="1">
    <source>
        <dbReference type="EMBL" id="RAS21515.1"/>
    </source>
</evidence>
<accession>A0A329BRE5</accession>
<reference evidence="1 2" key="1">
    <citation type="submission" date="2018-06" db="EMBL/GenBank/DDBJ databases">
        <title>Genomic Encyclopedia of Type Strains, Phase III (KMG-III): the genomes of soil and plant-associated and newly described type strains.</title>
        <authorList>
            <person name="Whitman W."/>
        </authorList>
    </citation>
    <scope>NUCLEOTIDE SEQUENCE [LARGE SCALE GENOMIC DNA]</scope>
    <source>
        <strain evidence="1 2">LMG 23644</strain>
    </source>
</reference>
<dbReference type="AlphaFoldDB" id="A0A329BRE5"/>
<dbReference type="EMBL" id="QLTK01000028">
    <property type="protein sequence ID" value="RAS21515.1"/>
    <property type="molecule type" value="Genomic_DNA"/>
</dbReference>
<name>A0A329BRE5_9BURK</name>
<comment type="caution">
    <text evidence="1">The sequence shown here is derived from an EMBL/GenBank/DDBJ whole genome shotgun (WGS) entry which is preliminary data.</text>
</comment>
<gene>
    <name evidence="1" type="ORF">BX591_12834</name>
</gene>
<evidence type="ECO:0000313" key="2">
    <source>
        <dbReference type="Proteomes" id="UP000248918"/>
    </source>
</evidence>
<sequence length="151" mass="16501">MINIVLDTNIHIRLEKEPTTVATITQLIEAGQITILMPRSVADELRPKTGTLPNLFAVQRLGHSVARMGMMRCGDSFGAGAMYDAHLGNGGPKHKADALIADVASYANWFVSDDARCINAFRRNLVITACVPFTYDEFCGNLAELAQRHAL</sequence>
<dbReference type="RefSeq" id="WP_111934708.1">
    <property type="nucleotide sequence ID" value="NZ_CADFFP010000030.1"/>
</dbReference>
<dbReference type="OrthoDB" id="9154583at2"/>
<proteinExistence type="predicted"/>
<evidence type="ECO:0008006" key="3">
    <source>
        <dbReference type="Google" id="ProtNLM"/>
    </source>
</evidence>
<protein>
    <recommendedName>
        <fullName evidence="3">PIN domain-containing protein</fullName>
    </recommendedName>
</protein>
<dbReference type="Proteomes" id="UP000248918">
    <property type="component" value="Unassembled WGS sequence"/>
</dbReference>
<organism evidence="1 2">
    <name type="scientific">Paraburkholderia bryophila</name>
    <dbReference type="NCBI Taxonomy" id="420952"/>
    <lineage>
        <taxon>Bacteria</taxon>
        <taxon>Pseudomonadati</taxon>
        <taxon>Pseudomonadota</taxon>
        <taxon>Betaproteobacteria</taxon>
        <taxon>Burkholderiales</taxon>
        <taxon>Burkholderiaceae</taxon>
        <taxon>Paraburkholderia</taxon>
    </lineage>
</organism>